<dbReference type="Pfam" id="PF00916">
    <property type="entry name" value="Sulfate_transp"/>
    <property type="match status" value="1"/>
</dbReference>
<proteinExistence type="predicted"/>
<evidence type="ECO:0000313" key="8">
    <source>
        <dbReference type="EMBL" id="CRL08557.1"/>
    </source>
</evidence>
<feature type="transmembrane region" description="Helical" evidence="6">
    <location>
        <begin position="435"/>
        <end position="454"/>
    </location>
</feature>
<feature type="transmembrane region" description="Helical" evidence="6">
    <location>
        <begin position="206"/>
        <end position="230"/>
    </location>
</feature>
<accession>A0A1J1J7Z6</accession>
<dbReference type="PANTHER" id="PTHR11814">
    <property type="entry name" value="SULFATE TRANSPORTER"/>
    <property type="match status" value="1"/>
</dbReference>
<feature type="transmembrane region" description="Helical" evidence="6">
    <location>
        <begin position="316"/>
        <end position="335"/>
    </location>
</feature>
<reference evidence="8 9" key="1">
    <citation type="submission" date="2015-04" db="EMBL/GenBank/DDBJ databases">
        <authorList>
            <person name="Syromyatnikov M.Y."/>
            <person name="Popov V.N."/>
        </authorList>
    </citation>
    <scope>NUCLEOTIDE SEQUENCE [LARGE SCALE GENOMIC DNA]</scope>
</reference>
<dbReference type="STRING" id="568069.A0A1J1J7Z6"/>
<name>A0A1J1J7Z6_9DIPT</name>
<dbReference type="InterPro" id="IPR036513">
    <property type="entry name" value="STAS_dom_sf"/>
</dbReference>
<feature type="transmembrane region" description="Helical" evidence="6">
    <location>
        <begin position="369"/>
        <end position="389"/>
    </location>
</feature>
<dbReference type="GO" id="GO:0055085">
    <property type="term" value="P:transmembrane transport"/>
    <property type="evidence" value="ECO:0007669"/>
    <property type="project" value="InterPro"/>
</dbReference>
<dbReference type="InterPro" id="IPR001902">
    <property type="entry name" value="SLC26A/SulP_fam"/>
</dbReference>
<dbReference type="Proteomes" id="UP000183832">
    <property type="component" value="Unassembled WGS sequence"/>
</dbReference>
<dbReference type="Pfam" id="PF01740">
    <property type="entry name" value="STAS"/>
    <property type="match status" value="1"/>
</dbReference>
<evidence type="ECO:0000256" key="2">
    <source>
        <dbReference type="ARBA" id="ARBA00022692"/>
    </source>
</evidence>
<evidence type="ECO:0000259" key="7">
    <source>
        <dbReference type="PROSITE" id="PS50801"/>
    </source>
</evidence>
<evidence type="ECO:0000256" key="6">
    <source>
        <dbReference type="SAM" id="Phobius"/>
    </source>
</evidence>
<keyword evidence="4 6" id="KW-0472">Membrane</keyword>
<gene>
    <name evidence="8" type="primary">similar to Prestin</name>
    <name evidence="8" type="ORF">CLUMA_CG021351</name>
</gene>
<dbReference type="NCBIfam" id="TIGR00815">
    <property type="entry name" value="sulP"/>
    <property type="match status" value="1"/>
</dbReference>
<sequence length="703" mass="77400">MFRQYNEDNGGFENKNSEVFANSSKQDVPSSTLQEITILRSSFDQTKLHNEMAYRKPPKKSILKAQCGKCSSKSVKSRVFGMIPMVSSLTSYKKDYLIGDVIAGCTVAVMHIPQGMAFALLAGLPAVVGIYMAFFPVLMYGTFGTSMHNSMGTFPVISIMVGKCVNKYTTISEEVAANATLISMNATAAEIIASPSSYTPTQVATFLCLAVGIFHLIMCGFRIGVVSLLLSESLVSGFTTGVAVQVITSQLKDLFGIPIPMINGHFQFFKQWAAAFEVISMYNGYAVIMSIIGVLVIIINSDYIKPYIAKFSKVPIPIELMLVVSATLLSNYLGMEKNWKVHLLGGIPVGLPEAAFPKLYLWKELLVDSFAIALVSYSTAVSMALIFAQRNNYEIDFNQELLAMGISNIFGSFFQCMPLGVALSRSLLQESVGGTTQLASYVSCALILVVLLWIGPYFAALPRCILAAVVCATLKGMIMQVKDFPKFNKKSKTDGFVWMSVFFVTVLVSIDVGLLYGVVLSISIIFYNSLKADICILGQIPNTDLFLDVERFEKAIELSSVKICKYTGSINFATKASFKSRLCKKLGVDLIKCLKIAEKNLNQELTEQNNSSAISNGNGKFHEKEPHKYFSFKNILLDFSGLTFIDASSINMLSTLIDNFETLHVKVLLAGCSSKIYETLDKNEFRHMTLLYPTIQDALKYLT</sequence>
<evidence type="ECO:0000256" key="4">
    <source>
        <dbReference type="ARBA" id="ARBA00023136"/>
    </source>
</evidence>
<feature type="domain" description="STAS" evidence="7">
    <location>
        <begin position="551"/>
        <end position="702"/>
    </location>
</feature>
<feature type="compositionally biased region" description="Polar residues" evidence="5">
    <location>
        <begin position="17"/>
        <end position="26"/>
    </location>
</feature>
<evidence type="ECO:0000256" key="5">
    <source>
        <dbReference type="SAM" id="MobiDB-lite"/>
    </source>
</evidence>
<evidence type="ECO:0000256" key="1">
    <source>
        <dbReference type="ARBA" id="ARBA00004141"/>
    </source>
</evidence>
<dbReference type="GO" id="GO:0016020">
    <property type="term" value="C:membrane"/>
    <property type="evidence" value="ECO:0007669"/>
    <property type="project" value="UniProtKB-SubCell"/>
</dbReference>
<feature type="transmembrane region" description="Helical" evidence="6">
    <location>
        <begin position="401"/>
        <end position="423"/>
    </location>
</feature>
<dbReference type="InterPro" id="IPR011547">
    <property type="entry name" value="SLC26A/SulP_dom"/>
</dbReference>
<dbReference type="AlphaFoldDB" id="A0A1J1J7Z6"/>
<dbReference type="SUPFAM" id="SSF52091">
    <property type="entry name" value="SpoIIaa-like"/>
    <property type="match status" value="1"/>
</dbReference>
<dbReference type="CDD" id="cd07042">
    <property type="entry name" value="STAS_SulP_like_sulfate_transporter"/>
    <property type="match status" value="1"/>
</dbReference>
<dbReference type="OrthoDB" id="288203at2759"/>
<feature type="transmembrane region" description="Helical" evidence="6">
    <location>
        <begin position="499"/>
        <end position="527"/>
    </location>
</feature>
<comment type="subcellular location">
    <subcellularLocation>
        <location evidence="1">Membrane</location>
        <topology evidence="1">Multi-pass membrane protein</topology>
    </subcellularLocation>
</comment>
<keyword evidence="2 6" id="KW-0812">Transmembrane</keyword>
<dbReference type="PROSITE" id="PS50801">
    <property type="entry name" value="STAS"/>
    <property type="match status" value="1"/>
</dbReference>
<evidence type="ECO:0000313" key="9">
    <source>
        <dbReference type="Proteomes" id="UP000183832"/>
    </source>
</evidence>
<keyword evidence="9" id="KW-1185">Reference proteome</keyword>
<dbReference type="Gene3D" id="3.30.750.24">
    <property type="entry name" value="STAS domain"/>
    <property type="match status" value="1"/>
</dbReference>
<protein>
    <submittedName>
        <fullName evidence="8">CLUMA_CG021351, isoform A</fullName>
    </submittedName>
</protein>
<feature type="transmembrane region" description="Helical" evidence="6">
    <location>
        <begin position="285"/>
        <end position="304"/>
    </location>
</feature>
<feature type="transmembrane region" description="Helical" evidence="6">
    <location>
        <begin position="118"/>
        <end position="141"/>
    </location>
</feature>
<dbReference type="EMBL" id="CVRI01000075">
    <property type="protein sequence ID" value="CRL08557.1"/>
    <property type="molecule type" value="Genomic_DNA"/>
</dbReference>
<dbReference type="InterPro" id="IPR002645">
    <property type="entry name" value="STAS_dom"/>
</dbReference>
<evidence type="ECO:0000256" key="3">
    <source>
        <dbReference type="ARBA" id="ARBA00022989"/>
    </source>
</evidence>
<keyword evidence="3 6" id="KW-1133">Transmembrane helix</keyword>
<organism evidence="8 9">
    <name type="scientific">Clunio marinus</name>
    <dbReference type="NCBI Taxonomy" id="568069"/>
    <lineage>
        <taxon>Eukaryota</taxon>
        <taxon>Metazoa</taxon>
        <taxon>Ecdysozoa</taxon>
        <taxon>Arthropoda</taxon>
        <taxon>Hexapoda</taxon>
        <taxon>Insecta</taxon>
        <taxon>Pterygota</taxon>
        <taxon>Neoptera</taxon>
        <taxon>Endopterygota</taxon>
        <taxon>Diptera</taxon>
        <taxon>Nematocera</taxon>
        <taxon>Chironomoidea</taxon>
        <taxon>Chironomidae</taxon>
        <taxon>Clunio</taxon>
    </lineage>
</organism>
<feature type="transmembrane region" description="Helical" evidence="6">
    <location>
        <begin position="460"/>
        <end position="478"/>
    </location>
</feature>
<feature type="region of interest" description="Disordered" evidence="5">
    <location>
        <begin position="1"/>
        <end position="26"/>
    </location>
</feature>